<evidence type="ECO:0000313" key="2">
    <source>
        <dbReference type="Proteomes" id="UP000326907"/>
    </source>
</evidence>
<comment type="caution">
    <text evidence="1">The sequence shown here is derived from an EMBL/GenBank/DDBJ whole genome shotgun (WGS) entry which is preliminary data.</text>
</comment>
<name>A0A5N5F5W3_9ACTN</name>
<dbReference type="EMBL" id="VYUA01000002">
    <property type="protein sequence ID" value="KAB2593994.1"/>
    <property type="molecule type" value="Genomic_DNA"/>
</dbReference>
<keyword evidence="2" id="KW-1185">Reference proteome</keyword>
<protein>
    <submittedName>
        <fullName evidence="1">Uncharacterized protein</fullName>
    </submittedName>
</protein>
<gene>
    <name evidence="1" type="ORF">F5983_03060</name>
</gene>
<sequence length="204" mass="21748">MRALLGVELPGYRPVDTDAWLNDHGDVLSLHFFDLVPDLPAALDDGPALRHGLTHFTARAGGGLIEASVKRLGELPALRQILKLPLPGQPSGQAFIGSFTVPRAACSTVVKIQAAERGMTGMREAVVMAKLGPESYFRPHPYAPEVQGGLPFHAADHAQWDAEFPDHPLTRVRRTLDVLAEAVTVDPAFTALPPFAGPAAAGRG</sequence>
<organism evidence="1 2">
    <name type="scientific">Streptomyces arboris</name>
    <dbReference type="NCBI Taxonomy" id="2600619"/>
    <lineage>
        <taxon>Bacteria</taxon>
        <taxon>Bacillati</taxon>
        <taxon>Actinomycetota</taxon>
        <taxon>Actinomycetes</taxon>
        <taxon>Kitasatosporales</taxon>
        <taxon>Streptomycetaceae</taxon>
        <taxon>Streptomyces</taxon>
    </lineage>
</organism>
<proteinExistence type="predicted"/>
<accession>A0A5N5F5W3</accession>
<dbReference type="RefSeq" id="WP_151508893.1">
    <property type="nucleotide sequence ID" value="NZ_JBMVCA010000016.1"/>
</dbReference>
<evidence type="ECO:0000313" key="1">
    <source>
        <dbReference type="EMBL" id="KAB2593994.1"/>
    </source>
</evidence>
<dbReference type="AlphaFoldDB" id="A0A5N5F5W3"/>
<reference evidence="1 2" key="1">
    <citation type="submission" date="2019-09" db="EMBL/GenBank/DDBJ databases">
        <authorList>
            <person name="Liu P."/>
        </authorList>
    </citation>
    <scope>NUCLEOTIDE SEQUENCE [LARGE SCALE GENOMIC DNA]</scope>
    <source>
        <strain evidence="1 2">TRM68085</strain>
    </source>
</reference>
<dbReference type="Proteomes" id="UP000326907">
    <property type="component" value="Unassembled WGS sequence"/>
</dbReference>